<dbReference type="PROSITE" id="PS00072">
    <property type="entry name" value="ACYL_COA_DH_1"/>
    <property type="match status" value="1"/>
</dbReference>
<dbReference type="PANTHER" id="PTHR43831">
    <property type="entry name" value="ISOBUTYRYL-COA DEHYDROGENASE"/>
    <property type="match status" value="1"/>
</dbReference>
<evidence type="ECO:0000256" key="5">
    <source>
        <dbReference type="ARBA" id="ARBA00022630"/>
    </source>
</evidence>
<evidence type="ECO:0000259" key="17">
    <source>
        <dbReference type="Pfam" id="PF02771"/>
    </source>
</evidence>
<comment type="catalytic activity">
    <reaction evidence="10">
        <text>2-methylpropanoyl-CoA + oxidized [electron-transfer flavoprotein] + H(+) = 2-methylpropenoyl-CoA + reduced [electron-transfer flavoprotein]</text>
        <dbReference type="Rhea" id="RHEA:44180"/>
        <dbReference type="Rhea" id="RHEA-COMP:10685"/>
        <dbReference type="Rhea" id="RHEA-COMP:10686"/>
        <dbReference type="ChEBI" id="CHEBI:15378"/>
        <dbReference type="ChEBI" id="CHEBI:57338"/>
        <dbReference type="ChEBI" id="CHEBI:57692"/>
        <dbReference type="ChEBI" id="CHEBI:58307"/>
        <dbReference type="ChEBI" id="CHEBI:62500"/>
        <dbReference type="EC" id="1.3.8.5"/>
    </reaction>
    <physiologicalReaction direction="left-to-right" evidence="10">
        <dbReference type="Rhea" id="RHEA:44181"/>
    </physiologicalReaction>
</comment>
<evidence type="ECO:0000256" key="9">
    <source>
        <dbReference type="ARBA" id="ARBA00050268"/>
    </source>
</evidence>
<protein>
    <recommendedName>
        <fullName evidence="12">Isobutyryl-CoA dehydrogenase, mitochondrial</fullName>
    </recommendedName>
    <alternativeName>
        <fullName evidence="13">Acyl-CoA dehydrogenase family member 8</fullName>
    </alternativeName>
</protein>
<comment type="function">
    <text evidence="11">Isobutyryl-CoA dehydrogenase which catalyzes the conversion of 2-methylpropanoyl-CoA to (2E)-2-methylpropenoyl-CoA in the valine catabolic pathway. To a lesser extent, also able to catalyze the oxidation of (2S)-2-methylbutanoyl-CoA.</text>
</comment>
<evidence type="ECO:0000256" key="11">
    <source>
        <dbReference type="ARBA" id="ARBA00055070"/>
    </source>
</evidence>
<evidence type="ECO:0000256" key="12">
    <source>
        <dbReference type="ARBA" id="ARBA00071686"/>
    </source>
</evidence>
<sequence length="427" mass="47529">MFNFVIFMVNKNVNSWQILIHSYFSDNFLSSKALIHNYVCDPSIGLTPEQKEIQQVAKEFARNELYPKMAEFDEKEKMPKEALKLAGEIGFGAIYCNEKYGGTNLSRFDAALIFEQLAAGDTSTAAYISIHNMVAWMIDTYGSEELREKYIPQMAAFECLGSYCLTEPDSGSDAAALKTKAKRDGDHFIVNGSKAFISGSGDSGIYAVMLRHEGKPGPKGIFCLLVEDGTEGFHLGKKEKKLGWNSHPARIITFEDCKVPVSNMIGGETEGFNIAMNGINGGRLNIASCSLGAAQQSLDLAIEHLKVRKQFGKHLSEFQWNQFKLAEMATQLVTSRLIVREAARHLTDNSEHKASMCAMAKLYATDTCFDIVNQALQMFGGYGILKDYPLQQYLRDCRVHQIIEGTNEIMRMLIARDVLTNVNTITG</sequence>
<evidence type="ECO:0000259" key="16">
    <source>
        <dbReference type="Pfam" id="PF02770"/>
    </source>
</evidence>
<dbReference type="SUPFAM" id="SSF56645">
    <property type="entry name" value="Acyl-CoA dehydrogenase NM domain-like"/>
    <property type="match status" value="1"/>
</dbReference>
<comment type="cofactor">
    <cofactor evidence="1 14">
        <name>FAD</name>
        <dbReference type="ChEBI" id="CHEBI:57692"/>
    </cofactor>
</comment>
<feature type="domain" description="Acyl-CoA dehydrogenase/oxidase N-terminal" evidence="17">
    <location>
        <begin position="47"/>
        <end position="157"/>
    </location>
</feature>
<evidence type="ECO:0000256" key="10">
    <source>
        <dbReference type="ARBA" id="ARBA00052552"/>
    </source>
</evidence>
<accession>A0A914ZCN8</accession>
<dbReference type="GO" id="GO:0009083">
    <property type="term" value="P:branched-chain amino acid catabolic process"/>
    <property type="evidence" value="ECO:0007669"/>
    <property type="project" value="UniProtKB-KW"/>
</dbReference>
<feature type="domain" description="Acyl-CoA oxidase/dehydrogenase middle" evidence="16">
    <location>
        <begin position="163"/>
        <end position="257"/>
    </location>
</feature>
<evidence type="ECO:0000259" key="15">
    <source>
        <dbReference type="Pfam" id="PF00441"/>
    </source>
</evidence>
<evidence type="ECO:0000313" key="19">
    <source>
        <dbReference type="WBParaSite" id="PSU_v2.g9697.t1"/>
    </source>
</evidence>
<keyword evidence="7 14" id="KW-0560">Oxidoreductase</keyword>
<dbReference type="InterPro" id="IPR046373">
    <property type="entry name" value="Acyl-CoA_Oxase/DH_mid-dom_sf"/>
</dbReference>
<reference evidence="19" key="1">
    <citation type="submission" date="2022-11" db="UniProtKB">
        <authorList>
            <consortium name="WormBaseParasite"/>
        </authorList>
    </citation>
    <scope>IDENTIFICATION</scope>
</reference>
<dbReference type="PIRSF" id="PIRSF016578">
    <property type="entry name" value="HsaA"/>
    <property type="match status" value="1"/>
</dbReference>
<evidence type="ECO:0000256" key="8">
    <source>
        <dbReference type="ARBA" id="ARBA00049552"/>
    </source>
</evidence>
<dbReference type="PANTHER" id="PTHR43831:SF1">
    <property type="entry name" value="ISOBUTYRYL-COA DEHYDROGENASE, MITOCHONDRIAL"/>
    <property type="match status" value="1"/>
</dbReference>
<name>A0A914ZCN8_9BILA</name>
<comment type="catalytic activity">
    <reaction evidence="8">
        <text>(2S)-2-methylbutanoyl-CoA + oxidized [electron-transfer flavoprotein] + H(+) = (2E)-2-methylbut-2-enoyl-CoA + reduced [electron-transfer flavoprotein]</text>
        <dbReference type="Rhea" id="RHEA:48256"/>
        <dbReference type="Rhea" id="RHEA-COMP:10685"/>
        <dbReference type="Rhea" id="RHEA-COMP:10686"/>
        <dbReference type="ChEBI" id="CHEBI:15378"/>
        <dbReference type="ChEBI" id="CHEBI:57337"/>
        <dbReference type="ChEBI" id="CHEBI:57692"/>
        <dbReference type="ChEBI" id="CHEBI:58307"/>
        <dbReference type="ChEBI" id="CHEBI:88166"/>
    </reaction>
    <physiologicalReaction direction="left-to-right" evidence="8">
        <dbReference type="Rhea" id="RHEA:48257"/>
    </physiologicalReaction>
</comment>
<keyword evidence="5 14" id="KW-0285">Flavoprotein</keyword>
<keyword evidence="18" id="KW-1185">Reference proteome</keyword>
<dbReference type="Gene3D" id="2.40.110.10">
    <property type="entry name" value="Butyryl-CoA Dehydrogenase, subunit A, domain 2"/>
    <property type="match status" value="1"/>
</dbReference>
<evidence type="ECO:0000256" key="14">
    <source>
        <dbReference type="RuleBase" id="RU362125"/>
    </source>
</evidence>
<evidence type="ECO:0000256" key="13">
    <source>
        <dbReference type="ARBA" id="ARBA00076026"/>
    </source>
</evidence>
<dbReference type="AlphaFoldDB" id="A0A914ZCN8"/>
<dbReference type="InterPro" id="IPR036250">
    <property type="entry name" value="AcylCo_DH-like_C"/>
</dbReference>
<comment type="similarity">
    <text evidence="3 14">Belongs to the acyl-CoA dehydrogenase family.</text>
</comment>
<evidence type="ECO:0000256" key="7">
    <source>
        <dbReference type="ARBA" id="ARBA00023002"/>
    </source>
</evidence>
<evidence type="ECO:0000256" key="1">
    <source>
        <dbReference type="ARBA" id="ARBA00001974"/>
    </source>
</evidence>
<dbReference type="InterPro" id="IPR052547">
    <property type="entry name" value="Mito_Isobutyryl-CoADH"/>
</dbReference>
<dbReference type="InterPro" id="IPR009100">
    <property type="entry name" value="AcylCoA_DH/oxidase_NM_dom_sf"/>
</dbReference>
<dbReference type="GO" id="GO:0003853">
    <property type="term" value="F:short-chain 2-methyl fatty acyl-CoA dehydrogenase activity"/>
    <property type="evidence" value="ECO:0007669"/>
    <property type="project" value="UniProtKB-EC"/>
</dbReference>
<feature type="domain" description="Acyl-CoA dehydrogenase/oxidase C-terminal" evidence="15">
    <location>
        <begin position="270"/>
        <end position="418"/>
    </location>
</feature>
<dbReference type="FunFam" id="1.10.540.10:FF:000026">
    <property type="entry name" value="Acyl-CoA dehydrogenase medium chain"/>
    <property type="match status" value="1"/>
</dbReference>
<dbReference type="Pfam" id="PF00441">
    <property type="entry name" value="Acyl-CoA_dh_1"/>
    <property type="match status" value="1"/>
</dbReference>
<dbReference type="Pfam" id="PF02770">
    <property type="entry name" value="Acyl-CoA_dh_M"/>
    <property type="match status" value="1"/>
</dbReference>
<comment type="catalytic activity">
    <reaction evidence="9">
        <text>propanoyl-CoA + oxidized [electron-transfer flavoprotein] + H(+) = acryloyl-CoA + reduced [electron-transfer flavoprotein]</text>
        <dbReference type="Rhea" id="RHEA:31287"/>
        <dbReference type="Rhea" id="RHEA-COMP:10685"/>
        <dbReference type="Rhea" id="RHEA-COMP:10686"/>
        <dbReference type="ChEBI" id="CHEBI:15378"/>
        <dbReference type="ChEBI" id="CHEBI:57367"/>
        <dbReference type="ChEBI" id="CHEBI:57392"/>
        <dbReference type="ChEBI" id="CHEBI:57692"/>
        <dbReference type="ChEBI" id="CHEBI:58307"/>
    </reaction>
    <physiologicalReaction direction="left-to-right" evidence="9">
        <dbReference type="Rhea" id="RHEA:31288"/>
    </physiologicalReaction>
</comment>
<organism evidence="18 19">
    <name type="scientific">Panagrolaimus superbus</name>
    <dbReference type="NCBI Taxonomy" id="310955"/>
    <lineage>
        <taxon>Eukaryota</taxon>
        <taxon>Metazoa</taxon>
        <taxon>Ecdysozoa</taxon>
        <taxon>Nematoda</taxon>
        <taxon>Chromadorea</taxon>
        <taxon>Rhabditida</taxon>
        <taxon>Tylenchina</taxon>
        <taxon>Panagrolaimomorpha</taxon>
        <taxon>Panagrolaimoidea</taxon>
        <taxon>Panagrolaimidae</taxon>
        <taxon>Panagrolaimus</taxon>
    </lineage>
</organism>
<evidence type="ECO:0000313" key="18">
    <source>
        <dbReference type="Proteomes" id="UP000887577"/>
    </source>
</evidence>
<dbReference type="InterPro" id="IPR009075">
    <property type="entry name" value="AcylCo_DH/oxidase_C"/>
</dbReference>
<dbReference type="GO" id="GO:0005739">
    <property type="term" value="C:mitochondrion"/>
    <property type="evidence" value="ECO:0007669"/>
    <property type="project" value="TreeGrafter"/>
</dbReference>
<dbReference type="WBParaSite" id="PSU_v2.g9697.t1">
    <property type="protein sequence ID" value="PSU_v2.g9697.t1"/>
    <property type="gene ID" value="PSU_v2.g9697"/>
</dbReference>
<evidence type="ECO:0000256" key="4">
    <source>
        <dbReference type="ARBA" id="ARBA00022456"/>
    </source>
</evidence>
<dbReference type="FunFam" id="1.20.140.10:FF:000001">
    <property type="entry name" value="Acyl-CoA dehydrogenase"/>
    <property type="match status" value="1"/>
</dbReference>
<dbReference type="SUPFAM" id="SSF47203">
    <property type="entry name" value="Acyl-CoA dehydrogenase C-terminal domain-like"/>
    <property type="match status" value="1"/>
</dbReference>
<dbReference type="Pfam" id="PF02771">
    <property type="entry name" value="Acyl-CoA_dh_N"/>
    <property type="match status" value="1"/>
</dbReference>
<dbReference type="InterPro" id="IPR006091">
    <property type="entry name" value="Acyl-CoA_Oxase/DH_mid-dom"/>
</dbReference>
<proteinExistence type="inferred from homology"/>
<keyword evidence="6 14" id="KW-0274">FAD</keyword>
<dbReference type="Proteomes" id="UP000887577">
    <property type="component" value="Unplaced"/>
</dbReference>
<dbReference type="InterPro" id="IPR013786">
    <property type="entry name" value="AcylCoA_DH/ox_N"/>
</dbReference>
<dbReference type="Gene3D" id="1.20.140.10">
    <property type="entry name" value="Butyryl-CoA Dehydrogenase, subunit A, domain 3"/>
    <property type="match status" value="1"/>
</dbReference>
<dbReference type="InterPro" id="IPR037069">
    <property type="entry name" value="AcylCoA_DH/ox_N_sf"/>
</dbReference>
<evidence type="ECO:0000256" key="2">
    <source>
        <dbReference type="ARBA" id="ARBA00005109"/>
    </source>
</evidence>
<comment type="pathway">
    <text evidence="2">Amino-acid degradation; L-valine degradation.</text>
</comment>
<dbReference type="InterPro" id="IPR006089">
    <property type="entry name" value="Acyl-CoA_DH_CS"/>
</dbReference>
<keyword evidence="4" id="KW-0101">Branched-chain amino acid catabolism</keyword>
<dbReference type="GO" id="GO:0050660">
    <property type="term" value="F:flavin adenine dinucleotide binding"/>
    <property type="evidence" value="ECO:0007669"/>
    <property type="project" value="InterPro"/>
</dbReference>
<evidence type="ECO:0000256" key="3">
    <source>
        <dbReference type="ARBA" id="ARBA00009347"/>
    </source>
</evidence>
<dbReference type="FunFam" id="2.40.110.10:FF:000001">
    <property type="entry name" value="Acyl-CoA dehydrogenase, mitochondrial"/>
    <property type="match status" value="1"/>
</dbReference>
<evidence type="ECO:0000256" key="6">
    <source>
        <dbReference type="ARBA" id="ARBA00022827"/>
    </source>
</evidence>
<dbReference type="Gene3D" id="1.10.540.10">
    <property type="entry name" value="Acyl-CoA dehydrogenase/oxidase, N-terminal domain"/>
    <property type="match status" value="1"/>
</dbReference>